<dbReference type="SUPFAM" id="SSF109604">
    <property type="entry name" value="HD-domain/PDEase-like"/>
    <property type="match status" value="1"/>
</dbReference>
<reference evidence="1" key="1">
    <citation type="journal article" date="2015" name="Nature">
        <title>Complex archaea that bridge the gap between prokaryotes and eukaryotes.</title>
        <authorList>
            <person name="Spang A."/>
            <person name="Saw J.H."/>
            <person name="Jorgensen S.L."/>
            <person name="Zaremba-Niedzwiedzka K."/>
            <person name="Martijn J."/>
            <person name="Lind A.E."/>
            <person name="van Eijk R."/>
            <person name="Schleper C."/>
            <person name="Guy L."/>
            <person name="Ettema T.J."/>
        </authorList>
    </citation>
    <scope>NUCLEOTIDE SEQUENCE</scope>
</reference>
<sequence>MISSVECAKQKIRLNISRSEVPEDPRHANNTLKWLLYLEPDAGIALQLAALAHDIDRAAEGTKVRRMHFDDYDAFKTAHARKGAEVLRPILTSCDLDWDIVNETCRLVTAHEVGGDTRSDVLKDADSISYFDVNLPLYYEREGWTETKRRSHWGYRRLSPRAREIVNNIRYEKDVLMRLLREVINEG</sequence>
<name>A0A0F9L6D3_9ZZZZ</name>
<accession>A0A0F9L6D3</accession>
<comment type="caution">
    <text evidence="1">The sequence shown here is derived from an EMBL/GenBank/DDBJ whole genome shotgun (WGS) entry which is preliminary data.</text>
</comment>
<gene>
    <name evidence="1" type="ORF">LCGC14_1617600</name>
</gene>
<dbReference type="InterPro" id="IPR025255">
    <property type="entry name" value="DUF4202"/>
</dbReference>
<feature type="non-terminal residue" evidence="1">
    <location>
        <position position="187"/>
    </location>
</feature>
<dbReference type="AlphaFoldDB" id="A0A0F9L6D3"/>
<evidence type="ECO:0000313" key="1">
    <source>
        <dbReference type="EMBL" id="KKM23205.1"/>
    </source>
</evidence>
<dbReference type="EMBL" id="LAZR01013177">
    <property type="protein sequence ID" value="KKM23205.1"/>
    <property type="molecule type" value="Genomic_DNA"/>
</dbReference>
<organism evidence="1">
    <name type="scientific">marine sediment metagenome</name>
    <dbReference type="NCBI Taxonomy" id="412755"/>
    <lineage>
        <taxon>unclassified sequences</taxon>
        <taxon>metagenomes</taxon>
        <taxon>ecological metagenomes</taxon>
    </lineage>
</organism>
<protein>
    <recommendedName>
        <fullName evidence="2">DUF4202 family protein</fullName>
    </recommendedName>
</protein>
<proteinExistence type="predicted"/>
<dbReference type="Pfam" id="PF13875">
    <property type="entry name" value="DUF4202"/>
    <property type="match status" value="1"/>
</dbReference>
<evidence type="ECO:0008006" key="2">
    <source>
        <dbReference type="Google" id="ProtNLM"/>
    </source>
</evidence>
<dbReference type="Gene3D" id="1.10.3210.10">
    <property type="entry name" value="Hypothetical protein af1432"/>
    <property type="match status" value="1"/>
</dbReference>